<dbReference type="RefSeq" id="WP_353399011.1">
    <property type="nucleotide sequence ID" value="NZ_BAABWU010000005.1"/>
</dbReference>
<dbReference type="PANTHER" id="PTHR30055">
    <property type="entry name" value="HTH-TYPE TRANSCRIPTIONAL REGULATOR RUTR"/>
    <property type="match status" value="1"/>
</dbReference>
<feature type="DNA-binding region" description="H-T-H motif" evidence="2">
    <location>
        <begin position="34"/>
        <end position="53"/>
    </location>
</feature>
<evidence type="ECO:0000259" key="3">
    <source>
        <dbReference type="PROSITE" id="PS50977"/>
    </source>
</evidence>
<dbReference type="Gene3D" id="1.10.357.10">
    <property type="entry name" value="Tetracycline Repressor, domain 2"/>
    <property type="match status" value="1"/>
</dbReference>
<dbReference type="PROSITE" id="PS50977">
    <property type="entry name" value="HTH_TETR_2"/>
    <property type="match status" value="1"/>
</dbReference>
<dbReference type="PANTHER" id="PTHR30055:SF146">
    <property type="entry name" value="HTH-TYPE TRANSCRIPTIONAL DUAL REGULATOR CECR"/>
    <property type="match status" value="1"/>
</dbReference>
<dbReference type="Pfam" id="PF00440">
    <property type="entry name" value="TetR_N"/>
    <property type="match status" value="1"/>
</dbReference>
<reference evidence="4 5" key="1">
    <citation type="submission" date="2024-04" db="EMBL/GenBank/DDBJ databases">
        <title>Draft genome sequence of Pseudophaeobacter arcticus NBRC 116598.</title>
        <authorList>
            <person name="Miyakawa T."/>
            <person name="Kusuya Y."/>
            <person name="Miura T."/>
        </authorList>
    </citation>
    <scope>NUCLEOTIDE SEQUENCE [LARGE SCALE GENOMIC DNA]</scope>
    <source>
        <strain evidence="4 5">SU-CL00105</strain>
    </source>
</reference>
<evidence type="ECO:0000256" key="2">
    <source>
        <dbReference type="PROSITE-ProRule" id="PRU00335"/>
    </source>
</evidence>
<comment type="caution">
    <text evidence="4">The sequence shown here is derived from an EMBL/GenBank/DDBJ whole genome shotgun (WGS) entry which is preliminary data.</text>
</comment>
<dbReference type="SUPFAM" id="SSF46689">
    <property type="entry name" value="Homeodomain-like"/>
    <property type="match status" value="1"/>
</dbReference>
<dbReference type="Proteomes" id="UP001441944">
    <property type="component" value="Unassembled WGS sequence"/>
</dbReference>
<feature type="domain" description="HTH tetR-type" evidence="3">
    <location>
        <begin position="11"/>
        <end position="71"/>
    </location>
</feature>
<dbReference type="EMBL" id="BAABWU010000005">
    <property type="protein sequence ID" value="GAA6196315.1"/>
    <property type="molecule type" value="Genomic_DNA"/>
</dbReference>
<evidence type="ECO:0000256" key="1">
    <source>
        <dbReference type="ARBA" id="ARBA00023125"/>
    </source>
</evidence>
<name>A0ABQ0AKE7_9RHOB</name>
<organism evidence="4 5">
    <name type="scientific">Pseudophaeobacter arcticus</name>
    <dbReference type="NCBI Taxonomy" id="385492"/>
    <lineage>
        <taxon>Bacteria</taxon>
        <taxon>Pseudomonadati</taxon>
        <taxon>Pseudomonadota</taxon>
        <taxon>Alphaproteobacteria</taxon>
        <taxon>Rhodobacterales</taxon>
        <taxon>Paracoccaceae</taxon>
        <taxon>Pseudophaeobacter</taxon>
    </lineage>
</organism>
<sequence>MTFSAPDTKTDTKIQAILAAAWAGFSAYGFRKTSMDDIARGAGMSRPALYLHFKNKEAIFRSLVESYYAEAAREVAAALKGEGPLAPRLARAFAAHGGETMEAMMSSAHGMELFEATLNVAGDMIEEGEAQLQGIYAQWLQEEAARGAVVLTADADALGRLFCACLKGVKHTAQSYDGYRVGVANYAALCAQALTPAG</sequence>
<accession>A0ABQ0AKE7</accession>
<evidence type="ECO:0000313" key="5">
    <source>
        <dbReference type="Proteomes" id="UP001441944"/>
    </source>
</evidence>
<dbReference type="InterPro" id="IPR001647">
    <property type="entry name" value="HTH_TetR"/>
</dbReference>
<keyword evidence="1 2" id="KW-0238">DNA-binding</keyword>
<proteinExistence type="predicted"/>
<gene>
    <name evidence="4" type="ORF">NBRC116598_17590</name>
</gene>
<dbReference type="InterPro" id="IPR050109">
    <property type="entry name" value="HTH-type_TetR-like_transc_reg"/>
</dbReference>
<keyword evidence="5" id="KW-1185">Reference proteome</keyword>
<dbReference type="InterPro" id="IPR009057">
    <property type="entry name" value="Homeodomain-like_sf"/>
</dbReference>
<dbReference type="PRINTS" id="PR00455">
    <property type="entry name" value="HTHTETR"/>
</dbReference>
<protein>
    <submittedName>
        <fullName evidence="4">TetR/AcrR family transcriptional regulator</fullName>
    </submittedName>
</protein>
<evidence type="ECO:0000313" key="4">
    <source>
        <dbReference type="EMBL" id="GAA6196315.1"/>
    </source>
</evidence>